<reference evidence="1 2" key="1">
    <citation type="journal article" date="2015" name="Genome Biol. Evol.">
        <title>The genome of winter moth (Operophtera brumata) provides a genomic perspective on sexual dimorphism and phenology.</title>
        <authorList>
            <person name="Derks M.F."/>
            <person name="Smit S."/>
            <person name="Salis L."/>
            <person name="Schijlen E."/>
            <person name="Bossers A."/>
            <person name="Mateman C."/>
            <person name="Pijl A.S."/>
            <person name="de Ridder D."/>
            <person name="Groenen M.A."/>
            <person name="Visser M.E."/>
            <person name="Megens H.J."/>
        </authorList>
    </citation>
    <scope>NUCLEOTIDE SEQUENCE [LARGE SCALE GENOMIC DNA]</scope>
    <source>
        <strain evidence="1">WM2013NL</strain>
        <tissue evidence="1">Head and thorax</tissue>
    </source>
</reference>
<dbReference type="EMBL" id="JTDY01000961">
    <property type="protein sequence ID" value="KOB75277.1"/>
    <property type="molecule type" value="Genomic_DNA"/>
</dbReference>
<evidence type="ECO:0000313" key="2">
    <source>
        <dbReference type="Proteomes" id="UP000037510"/>
    </source>
</evidence>
<proteinExistence type="predicted"/>
<dbReference type="AlphaFoldDB" id="A0A0L7LIK3"/>
<organism evidence="1 2">
    <name type="scientific">Operophtera brumata</name>
    <name type="common">Winter moth</name>
    <name type="synonym">Phalaena brumata</name>
    <dbReference type="NCBI Taxonomy" id="104452"/>
    <lineage>
        <taxon>Eukaryota</taxon>
        <taxon>Metazoa</taxon>
        <taxon>Ecdysozoa</taxon>
        <taxon>Arthropoda</taxon>
        <taxon>Hexapoda</taxon>
        <taxon>Insecta</taxon>
        <taxon>Pterygota</taxon>
        <taxon>Neoptera</taxon>
        <taxon>Endopterygota</taxon>
        <taxon>Lepidoptera</taxon>
        <taxon>Glossata</taxon>
        <taxon>Ditrysia</taxon>
        <taxon>Geometroidea</taxon>
        <taxon>Geometridae</taxon>
        <taxon>Larentiinae</taxon>
        <taxon>Operophtera</taxon>
    </lineage>
</organism>
<evidence type="ECO:0000313" key="1">
    <source>
        <dbReference type="EMBL" id="KOB75277.1"/>
    </source>
</evidence>
<keyword evidence="2" id="KW-1185">Reference proteome</keyword>
<protein>
    <submittedName>
        <fullName evidence="1">Uncharacterized protein</fullName>
    </submittedName>
</protein>
<comment type="caution">
    <text evidence="1">The sequence shown here is derived from an EMBL/GenBank/DDBJ whole genome shotgun (WGS) entry which is preliminary data.</text>
</comment>
<sequence>MAEGCASKPLVLNELLIQNVNTWGNVQYNIPLRLSNNETRSATSIGLHEDLSTASYEGCAGSKSRLFWPKIHRSTKFYQKTPNLLQFCLTLGDKKLLLQQSPLAAEFAHG</sequence>
<dbReference type="Proteomes" id="UP000037510">
    <property type="component" value="Unassembled WGS sequence"/>
</dbReference>
<accession>A0A0L7LIK3</accession>
<name>A0A0L7LIK3_OPEBR</name>
<gene>
    <name evidence="1" type="ORF">OBRU01_07905</name>
</gene>